<evidence type="ECO:0000256" key="5">
    <source>
        <dbReference type="ARBA" id="ARBA00022741"/>
    </source>
</evidence>
<dbReference type="SUPFAM" id="SSF90123">
    <property type="entry name" value="ABC transporter transmembrane region"/>
    <property type="match status" value="1"/>
</dbReference>
<dbReference type="GO" id="GO:0005524">
    <property type="term" value="F:ATP binding"/>
    <property type="evidence" value="ECO:0007669"/>
    <property type="project" value="UniProtKB-KW"/>
</dbReference>
<dbReference type="Pfam" id="PF00005">
    <property type="entry name" value="ABC_tran"/>
    <property type="match status" value="1"/>
</dbReference>
<dbReference type="InterPro" id="IPR011527">
    <property type="entry name" value="ABC1_TM_dom"/>
</dbReference>
<feature type="domain" description="ABC transmembrane type-1" evidence="11">
    <location>
        <begin position="19"/>
        <end position="301"/>
    </location>
</feature>
<name>A0A6J7CRC5_9ZZZZ</name>
<proteinExistence type="predicted"/>
<dbReference type="Pfam" id="PF00664">
    <property type="entry name" value="ABC_membrane"/>
    <property type="match status" value="1"/>
</dbReference>
<sequence>MSTFIRLLGFLKPYRRSVIWSLLLALGAMAMTVALPLLTGQAVNAINNHDGGKSLKLLALAVVAAGVIRLALSVARRVVAGKVSLGIEYDLRQRLYGHLQKLELGFFEGQQTGQLMSRATVDLQAVRFFLGYGLVFVVQSALTIFLSAIAMGILQPKLAAISLLPVPIVVYVARAYGRRSRPALQEVQQRIAELTAEAEENISGVRVVKAFAAEDRQLERFRHATSRVFSQAMFATKLQAMFNPLIAFLPNMGLAAILLIGGRDVIAGRLTIGAFVAFYAYLLMLIGPMRTLGIMLGMAQRATASGARIFEILDREPALTSPEGAPPPPPGGGRIEFEAVSLSYSGSNRPALSEINLTVDAGRTVAIVGPSGSGKSSLASLVPRLYDPQSGTVRLDGADVRSLDLPSLRQSVAIVGDDPFLFSATVHDNIAYGQPNASREEVVRAAQQAQAAGFIDSLPDGYDTRIGERGLTLSGGQRQRIAIARAIVADPRVLILDDATSSVDATTEREIKRALQSVMEGRTTLIVAHRLSTIALADEIAVLDAGHLIDHGTHSELLERSDLYRRIVEKGLPDNVFLNRKPVESEAAGL</sequence>
<gene>
    <name evidence="12" type="ORF">UFOPK3444_00047</name>
</gene>
<evidence type="ECO:0000256" key="3">
    <source>
        <dbReference type="ARBA" id="ARBA00022475"/>
    </source>
</evidence>
<dbReference type="AlphaFoldDB" id="A0A6J7CRC5"/>
<accession>A0A6J7CRC5</accession>
<dbReference type="GO" id="GO:0005886">
    <property type="term" value="C:plasma membrane"/>
    <property type="evidence" value="ECO:0007669"/>
    <property type="project" value="UniProtKB-SubCell"/>
</dbReference>
<keyword evidence="7 9" id="KW-1133">Transmembrane helix</keyword>
<keyword evidence="4 9" id="KW-0812">Transmembrane</keyword>
<keyword evidence="5" id="KW-0547">Nucleotide-binding</keyword>
<dbReference type="FunFam" id="3.40.50.300:FF:000221">
    <property type="entry name" value="Multidrug ABC transporter ATP-binding protein"/>
    <property type="match status" value="1"/>
</dbReference>
<evidence type="ECO:0000256" key="4">
    <source>
        <dbReference type="ARBA" id="ARBA00022692"/>
    </source>
</evidence>
<dbReference type="InterPro" id="IPR003593">
    <property type="entry name" value="AAA+_ATPase"/>
</dbReference>
<dbReference type="Gene3D" id="1.20.1560.10">
    <property type="entry name" value="ABC transporter type 1, transmembrane domain"/>
    <property type="match status" value="1"/>
</dbReference>
<dbReference type="InterPro" id="IPR036640">
    <property type="entry name" value="ABC1_TM_sf"/>
</dbReference>
<dbReference type="SMART" id="SM00382">
    <property type="entry name" value="AAA"/>
    <property type="match status" value="1"/>
</dbReference>
<dbReference type="InterPro" id="IPR003439">
    <property type="entry name" value="ABC_transporter-like_ATP-bd"/>
</dbReference>
<keyword evidence="6" id="KW-0067">ATP-binding</keyword>
<dbReference type="PROSITE" id="PS00211">
    <property type="entry name" value="ABC_TRANSPORTER_1"/>
    <property type="match status" value="1"/>
</dbReference>
<evidence type="ECO:0000256" key="7">
    <source>
        <dbReference type="ARBA" id="ARBA00022989"/>
    </source>
</evidence>
<evidence type="ECO:0000259" key="11">
    <source>
        <dbReference type="PROSITE" id="PS50929"/>
    </source>
</evidence>
<dbReference type="GO" id="GO:0015421">
    <property type="term" value="F:ABC-type oligopeptide transporter activity"/>
    <property type="evidence" value="ECO:0007669"/>
    <property type="project" value="TreeGrafter"/>
</dbReference>
<dbReference type="GO" id="GO:0016887">
    <property type="term" value="F:ATP hydrolysis activity"/>
    <property type="evidence" value="ECO:0007669"/>
    <property type="project" value="InterPro"/>
</dbReference>
<evidence type="ECO:0000256" key="9">
    <source>
        <dbReference type="SAM" id="Phobius"/>
    </source>
</evidence>
<dbReference type="PROSITE" id="PS50893">
    <property type="entry name" value="ABC_TRANSPORTER_2"/>
    <property type="match status" value="1"/>
</dbReference>
<organism evidence="12">
    <name type="scientific">freshwater metagenome</name>
    <dbReference type="NCBI Taxonomy" id="449393"/>
    <lineage>
        <taxon>unclassified sequences</taxon>
        <taxon>metagenomes</taxon>
        <taxon>ecological metagenomes</taxon>
    </lineage>
</organism>
<feature type="transmembrane region" description="Helical" evidence="9">
    <location>
        <begin position="240"/>
        <end position="260"/>
    </location>
</feature>
<dbReference type="PANTHER" id="PTHR43394:SF1">
    <property type="entry name" value="ATP-BINDING CASSETTE SUB-FAMILY B MEMBER 10, MITOCHONDRIAL"/>
    <property type="match status" value="1"/>
</dbReference>
<dbReference type="PANTHER" id="PTHR43394">
    <property type="entry name" value="ATP-DEPENDENT PERMEASE MDL1, MITOCHONDRIAL"/>
    <property type="match status" value="1"/>
</dbReference>
<evidence type="ECO:0000256" key="8">
    <source>
        <dbReference type="ARBA" id="ARBA00023136"/>
    </source>
</evidence>
<evidence type="ECO:0000313" key="12">
    <source>
        <dbReference type="EMBL" id="CAB4858669.1"/>
    </source>
</evidence>
<reference evidence="12" key="1">
    <citation type="submission" date="2020-05" db="EMBL/GenBank/DDBJ databases">
        <authorList>
            <person name="Chiriac C."/>
            <person name="Salcher M."/>
            <person name="Ghai R."/>
            <person name="Kavagutti S V."/>
        </authorList>
    </citation>
    <scope>NUCLEOTIDE SEQUENCE</scope>
</reference>
<dbReference type="PROSITE" id="PS50929">
    <property type="entry name" value="ABC_TM1F"/>
    <property type="match status" value="1"/>
</dbReference>
<keyword evidence="8 9" id="KW-0472">Membrane</keyword>
<feature type="domain" description="ABC transporter" evidence="10">
    <location>
        <begin position="335"/>
        <end position="570"/>
    </location>
</feature>
<evidence type="ECO:0000259" key="10">
    <source>
        <dbReference type="PROSITE" id="PS50893"/>
    </source>
</evidence>
<comment type="subcellular location">
    <subcellularLocation>
        <location evidence="1">Cell membrane</location>
        <topology evidence="1">Multi-pass membrane protein</topology>
    </subcellularLocation>
</comment>
<feature type="transmembrane region" description="Helical" evidence="9">
    <location>
        <begin position="266"/>
        <end position="286"/>
    </location>
</feature>
<dbReference type="Gene3D" id="3.40.50.300">
    <property type="entry name" value="P-loop containing nucleotide triphosphate hydrolases"/>
    <property type="match status" value="1"/>
</dbReference>
<protein>
    <submittedName>
        <fullName evidence="12">Unannotated protein</fullName>
    </submittedName>
</protein>
<dbReference type="InterPro" id="IPR027417">
    <property type="entry name" value="P-loop_NTPase"/>
</dbReference>
<keyword evidence="3" id="KW-1003">Cell membrane</keyword>
<dbReference type="CDD" id="cd18543">
    <property type="entry name" value="ABC_6TM_Rv0194_D1_like"/>
    <property type="match status" value="1"/>
</dbReference>
<dbReference type="InterPro" id="IPR017871">
    <property type="entry name" value="ABC_transporter-like_CS"/>
</dbReference>
<dbReference type="EMBL" id="CAFBLU010000001">
    <property type="protein sequence ID" value="CAB4858669.1"/>
    <property type="molecule type" value="Genomic_DNA"/>
</dbReference>
<feature type="transmembrane region" description="Helical" evidence="9">
    <location>
        <begin position="55"/>
        <end position="72"/>
    </location>
</feature>
<evidence type="ECO:0000256" key="2">
    <source>
        <dbReference type="ARBA" id="ARBA00022448"/>
    </source>
</evidence>
<dbReference type="SUPFAM" id="SSF52540">
    <property type="entry name" value="P-loop containing nucleoside triphosphate hydrolases"/>
    <property type="match status" value="1"/>
</dbReference>
<dbReference type="InterPro" id="IPR039421">
    <property type="entry name" value="Type_1_exporter"/>
</dbReference>
<evidence type="ECO:0000256" key="1">
    <source>
        <dbReference type="ARBA" id="ARBA00004651"/>
    </source>
</evidence>
<evidence type="ECO:0000256" key="6">
    <source>
        <dbReference type="ARBA" id="ARBA00022840"/>
    </source>
</evidence>
<feature type="transmembrane region" description="Helical" evidence="9">
    <location>
        <begin position="128"/>
        <end position="152"/>
    </location>
</feature>
<keyword evidence="2" id="KW-0813">Transport</keyword>